<name>A0A444RIM8_VERDA</name>
<comment type="caution">
    <text evidence="4">The sequence shown here is derived from an EMBL/GenBank/DDBJ whole genome shotgun (WGS) entry which is preliminary data.</text>
</comment>
<dbReference type="GO" id="GO:0000463">
    <property type="term" value="P:maturation of LSU-rRNA from tricistronic rRNA transcript (SSU-rRNA, 5.8S rRNA, LSU-rRNA)"/>
    <property type="evidence" value="ECO:0007669"/>
    <property type="project" value="TreeGrafter"/>
</dbReference>
<sequence>MVKRQLRDADADSAVRKRHKIVVETPTHEDVNNARQLRQLLAFDQDVKRARHGIQSFKVFLDSFSATPSENHDRFAILSEYLESTKPRIFTEATVYQTDLMDMWSYASGIHNESITAAVPAVLALLLHVISSSLELLPHATGIGQTLLQDRHLKLMSRNLSASKSSGYIISPTMRLIREVASIDGGALAKKVFRARDHTFASFGRNLEVRNSLEAGPEDPAKPSVRTNAIKLFLTSLKFLPSDAKKELLLQKEVMSHLTFLLKDDPAYLLVEMLEALRKHVLADDKVPREAKFKAFNTKTLDRLAGLYYYKHDEDVEGRLTVKDAVHRFLTYVCTTPGAGILYTGTGMYPKDLDDEATQHVKDTDDFAFERAAWGGRYTEEVPVANFVLDEFIQKMRPWSSLRHSELLVSVFEAAPELVASYFLANKSFSFEPKLSMTWIGYAAFLFNTVQLPIPKYFGNRSGYHRVPPPTTVLLDNIMPLPLKQKDLIRSLSHDAHLISFFAVRILVLALQKLDRALLMHTEAAGTNKTIWDTAARKLIDEFCQRIPDMKEVTKCYKTIPEENVMQREAASRLLLLYYEVIPQMALMANFDVSPFLLNALHRLDEQKANEQEKALGVMELENLLAIAGYSPGMRWFAKSEALAASPFVALLRVYVTSSQGHALTKLKDVLQFVATQNQLVQVQTGLGLLFRTPQELRKKDLKPFWAFLDNCANRCAGSPLKYVELMEEMASEGQASERGPISLLLVTMAEQIRFAVKDASADVVELFAKALSSLLGYAKAANEDPVIIDLLAQRFNKAFPGTTSQVKPRFKGALLENDLATANGASGTAVSRPTTTGHAAVKELDDAALEAALHVSFEPEEDNSALLKWASKAVDDLIDGDYIPALIRLLWSPHTSIRQEALTNILKLAAKLKESSYEEKDQLWLLLSELAESSRPLVGAGPVASPLVAFALHSLDILKNPLHCLYAKVNTYLTRAPLWAPDKVPLAHDILHGAPADDDRYYAELTWLLQYLLDGLRAPGDVAVLHHRKWFEKILALAANPYLRTNLTTRVLRVVYRATCVDGGSTTLATRFGVVSWLAAREAASGGDEAALCRALRRRVWQTCDQARVGAWSRGGIPEEQQLDAIQGALR</sequence>
<feature type="domain" description="URB1 N-terminal" evidence="1">
    <location>
        <begin position="98"/>
        <end position="442"/>
    </location>
</feature>
<dbReference type="GO" id="GO:0000466">
    <property type="term" value="P:maturation of 5.8S rRNA from tricistronic rRNA transcript (SSU-rRNA, 5.8S rRNA, LSU-rRNA)"/>
    <property type="evidence" value="ECO:0007669"/>
    <property type="project" value="TreeGrafter"/>
</dbReference>
<dbReference type="Pfam" id="PF16201">
    <property type="entry name" value="NopRA1"/>
    <property type="match status" value="1"/>
</dbReference>
<dbReference type="InterPro" id="IPR016024">
    <property type="entry name" value="ARM-type_fold"/>
</dbReference>
<dbReference type="SUPFAM" id="SSF48371">
    <property type="entry name" value="ARM repeat"/>
    <property type="match status" value="1"/>
</dbReference>
<evidence type="ECO:0000313" key="5">
    <source>
        <dbReference type="Proteomes" id="UP000288725"/>
    </source>
</evidence>
<dbReference type="InterPro" id="IPR021714">
    <property type="entry name" value="URB1_N"/>
</dbReference>
<dbReference type="Pfam" id="PF11707">
    <property type="entry name" value="Npa1"/>
    <property type="match status" value="1"/>
</dbReference>
<feature type="domain" description="URB1 central HEAT repeat" evidence="3">
    <location>
        <begin position="631"/>
        <end position="806"/>
    </location>
</feature>
<reference evidence="4 5" key="1">
    <citation type="submission" date="2018-12" db="EMBL/GenBank/DDBJ databases">
        <title>Genome of Verticillium dahliae isolate Getta Getta.</title>
        <authorList>
            <person name="Gardiner D.M."/>
        </authorList>
    </citation>
    <scope>NUCLEOTIDE SEQUENCE [LARGE SCALE GENOMIC DNA]</scope>
    <source>
        <strain evidence="4 5">Getta Getta</strain>
    </source>
</reference>
<evidence type="ECO:0000259" key="3">
    <source>
        <dbReference type="Pfam" id="PF26140"/>
    </source>
</evidence>
<dbReference type="PANTHER" id="PTHR13500">
    <property type="entry name" value="NUCLEOLAR PRERIBOSOMAL-ASSOCIATED PROTEIN 1"/>
    <property type="match status" value="1"/>
</dbReference>
<feature type="domain" description="URB1 C-terminal" evidence="2">
    <location>
        <begin position="886"/>
        <end position="1078"/>
    </location>
</feature>
<evidence type="ECO:0000259" key="1">
    <source>
        <dbReference type="Pfam" id="PF11707"/>
    </source>
</evidence>
<evidence type="ECO:0000313" key="4">
    <source>
        <dbReference type="EMBL" id="RXG41041.1"/>
    </source>
</evidence>
<dbReference type="AlphaFoldDB" id="A0A444RIM8"/>
<dbReference type="Pfam" id="PF26140">
    <property type="entry name" value="HEAT_URB1"/>
    <property type="match status" value="1"/>
</dbReference>
<evidence type="ECO:0000259" key="2">
    <source>
        <dbReference type="Pfam" id="PF16201"/>
    </source>
</evidence>
<dbReference type="InterPro" id="IPR032436">
    <property type="entry name" value="URB1_C"/>
</dbReference>
<organism evidence="4 5">
    <name type="scientific">Verticillium dahliae</name>
    <name type="common">Verticillium wilt</name>
    <dbReference type="NCBI Taxonomy" id="27337"/>
    <lineage>
        <taxon>Eukaryota</taxon>
        <taxon>Fungi</taxon>
        <taxon>Dikarya</taxon>
        <taxon>Ascomycota</taxon>
        <taxon>Pezizomycotina</taxon>
        <taxon>Sordariomycetes</taxon>
        <taxon>Hypocreomycetidae</taxon>
        <taxon>Glomerellales</taxon>
        <taxon>Plectosphaerellaceae</taxon>
        <taxon>Verticillium</taxon>
    </lineage>
</organism>
<dbReference type="EMBL" id="RSDZ01000451">
    <property type="protein sequence ID" value="RXG41041.1"/>
    <property type="molecule type" value="Genomic_DNA"/>
</dbReference>
<dbReference type="InterPro" id="IPR059018">
    <property type="entry name" value="HEAT_URB1"/>
</dbReference>
<proteinExistence type="predicted"/>
<dbReference type="GO" id="GO:0005730">
    <property type="term" value="C:nucleolus"/>
    <property type="evidence" value="ECO:0007669"/>
    <property type="project" value="TreeGrafter"/>
</dbReference>
<gene>
    <name evidence="4" type="ORF">VDGE_20876</name>
</gene>
<accession>A0A444RIM8</accession>
<dbReference type="Proteomes" id="UP000288725">
    <property type="component" value="Chromosome 6"/>
</dbReference>
<dbReference type="PANTHER" id="PTHR13500:SF0">
    <property type="entry name" value="NUCLEOLAR PRE-RIBOSOMAL-ASSOCIATED PROTEIN 1"/>
    <property type="match status" value="1"/>
</dbReference>
<evidence type="ECO:0008006" key="6">
    <source>
        <dbReference type="Google" id="ProtNLM"/>
    </source>
</evidence>
<protein>
    <recommendedName>
        <fullName evidence="6">Ribosome biogenesis protein Urb1</fullName>
    </recommendedName>
</protein>
<dbReference type="InterPro" id="IPR039844">
    <property type="entry name" value="URB1"/>
</dbReference>